<dbReference type="Proteomes" id="UP001190700">
    <property type="component" value="Unassembled WGS sequence"/>
</dbReference>
<feature type="compositionally biased region" description="Polar residues" evidence="1">
    <location>
        <begin position="39"/>
        <end position="60"/>
    </location>
</feature>
<evidence type="ECO:0000256" key="1">
    <source>
        <dbReference type="SAM" id="MobiDB-lite"/>
    </source>
</evidence>
<protein>
    <submittedName>
        <fullName evidence="2">Uncharacterized protein</fullName>
    </submittedName>
</protein>
<comment type="caution">
    <text evidence="2">The sequence shown here is derived from an EMBL/GenBank/DDBJ whole genome shotgun (WGS) entry which is preliminary data.</text>
</comment>
<feature type="region of interest" description="Disordered" evidence="1">
    <location>
        <begin position="84"/>
        <end position="104"/>
    </location>
</feature>
<feature type="region of interest" description="Disordered" evidence="1">
    <location>
        <begin position="32"/>
        <end position="60"/>
    </location>
</feature>
<evidence type="ECO:0000313" key="2">
    <source>
        <dbReference type="EMBL" id="KAK3266765.1"/>
    </source>
</evidence>
<dbReference type="AlphaFoldDB" id="A0AAE0L025"/>
<accession>A0AAE0L025</accession>
<gene>
    <name evidence="2" type="ORF">CYMTET_24639</name>
</gene>
<keyword evidence="3" id="KW-1185">Reference proteome</keyword>
<dbReference type="EMBL" id="LGRX02012842">
    <property type="protein sequence ID" value="KAK3266765.1"/>
    <property type="molecule type" value="Genomic_DNA"/>
</dbReference>
<evidence type="ECO:0000313" key="3">
    <source>
        <dbReference type="Proteomes" id="UP001190700"/>
    </source>
</evidence>
<organism evidence="2 3">
    <name type="scientific">Cymbomonas tetramitiformis</name>
    <dbReference type="NCBI Taxonomy" id="36881"/>
    <lineage>
        <taxon>Eukaryota</taxon>
        <taxon>Viridiplantae</taxon>
        <taxon>Chlorophyta</taxon>
        <taxon>Pyramimonadophyceae</taxon>
        <taxon>Pyramimonadales</taxon>
        <taxon>Pyramimonadaceae</taxon>
        <taxon>Cymbomonas</taxon>
    </lineage>
</organism>
<proteinExistence type="predicted"/>
<sequence>MVQLHITFERVVIYNECAFLSVAERGVVPAGRPVLPRCESTSPVNTNTSQEQRNTEHTPTLPSEYLEERIIGEKAVKYSFPPKPHGPIKKWKPSSSVWRPAGSA</sequence>
<name>A0AAE0L025_9CHLO</name>
<reference evidence="2 3" key="1">
    <citation type="journal article" date="2015" name="Genome Biol. Evol.">
        <title>Comparative Genomics of a Bacterivorous Green Alga Reveals Evolutionary Causalities and Consequences of Phago-Mixotrophic Mode of Nutrition.</title>
        <authorList>
            <person name="Burns J.A."/>
            <person name="Paasch A."/>
            <person name="Narechania A."/>
            <person name="Kim E."/>
        </authorList>
    </citation>
    <scope>NUCLEOTIDE SEQUENCE [LARGE SCALE GENOMIC DNA]</scope>
    <source>
        <strain evidence="2 3">PLY_AMNH</strain>
    </source>
</reference>